<proteinExistence type="predicted"/>
<accession>U4L4E5</accession>
<name>U4L4E5_PYROM</name>
<gene>
    <name evidence="1" type="ORF">PCON_10199</name>
</gene>
<sequence>MRRKLVIPCCMERAMVRGELGAVWAAGALKTCKSTVKNKRLTAQDQDYIQIGPPARPVDGNLCHRGTY</sequence>
<organism evidence="1 2">
    <name type="scientific">Pyronema omphalodes (strain CBS 100304)</name>
    <name type="common">Pyronema confluens</name>
    <dbReference type="NCBI Taxonomy" id="1076935"/>
    <lineage>
        <taxon>Eukaryota</taxon>
        <taxon>Fungi</taxon>
        <taxon>Dikarya</taxon>
        <taxon>Ascomycota</taxon>
        <taxon>Pezizomycotina</taxon>
        <taxon>Pezizomycetes</taxon>
        <taxon>Pezizales</taxon>
        <taxon>Pyronemataceae</taxon>
        <taxon>Pyronema</taxon>
    </lineage>
</organism>
<dbReference type="AlphaFoldDB" id="U4L4E5"/>
<dbReference type="EMBL" id="HF935553">
    <property type="protein sequence ID" value="CCX10605.1"/>
    <property type="molecule type" value="Genomic_DNA"/>
</dbReference>
<dbReference type="Proteomes" id="UP000018144">
    <property type="component" value="Unassembled WGS sequence"/>
</dbReference>
<reference evidence="1 2" key="1">
    <citation type="journal article" date="2013" name="PLoS Genet.">
        <title>The genome and development-dependent transcriptomes of Pyronema confluens: a window into fungal evolution.</title>
        <authorList>
            <person name="Traeger S."/>
            <person name="Altegoer F."/>
            <person name="Freitag M."/>
            <person name="Gabaldon T."/>
            <person name="Kempken F."/>
            <person name="Kumar A."/>
            <person name="Marcet-Houben M."/>
            <person name="Poggeler S."/>
            <person name="Stajich J.E."/>
            <person name="Nowrousian M."/>
        </authorList>
    </citation>
    <scope>NUCLEOTIDE SEQUENCE [LARGE SCALE GENOMIC DNA]</scope>
    <source>
        <strain evidence="2">CBS 100304</strain>
        <tissue evidence="1">Vegetative mycelium</tissue>
    </source>
</reference>
<keyword evidence="2" id="KW-1185">Reference proteome</keyword>
<evidence type="ECO:0000313" key="2">
    <source>
        <dbReference type="Proteomes" id="UP000018144"/>
    </source>
</evidence>
<evidence type="ECO:0000313" key="1">
    <source>
        <dbReference type="EMBL" id="CCX10605.1"/>
    </source>
</evidence>
<protein>
    <submittedName>
        <fullName evidence="1">Uncharacterized protein</fullName>
    </submittedName>
</protein>